<accession>A0A6B3NW04</accession>
<protein>
    <submittedName>
        <fullName evidence="4">Cobalamin-binding protein</fullName>
    </submittedName>
</protein>
<name>A0A6B3NW04_9PSED</name>
<feature type="domain" description="Fe/B12 periplasmic-binding" evidence="3">
    <location>
        <begin position="22"/>
        <end position="266"/>
    </location>
</feature>
<evidence type="ECO:0000313" key="5">
    <source>
        <dbReference type="Proteomes" id="UP000482634"/>
    </source>
</evidence>
<reference evidence="4 5" key="1">
    <citation type="submission" date="2020-02" db="EMBL/GenBank/DDBJ databases">
        <title>Broccoli isolated Pseudomonas sp.</title>
        <authorList>
            <person name="Fujikawa T."/>
            <person name="Sawada H."/>
        </authorList>
    </citation>
    <scope>NUCLEOTIDE SEQUENCE [LARGE SCALE GENOMIC DNA]</scope>
    <source>
        <strain evidence="4 5">MAFF212427</strain>
    </source>
</reference>
<keyword evidence="1 2" id="KW-0732">Signal</keyword>
<dbReference type="CDD" id="cd01144">
    <property type="entry name" value="BtuF"/>
    <property type="match status" value="1"/>
</dbReference>
<dbReference type="GO" id="GO:0071281">
    <property type="term" value="P:cellular response to iron ion"/>
    <property type="evidence" value="ECO:0007669"/>
    <property type="project" value="TreeGrafter"/>
</dbReference>
<evidence type="ECO:0000256" key="1">
    <source>
        <dbReference type="ARBA" id="ARBA00022729"/>
    </source>
</evidence>
<dbReference type="AlphaFoldDB" id="A0A6B3NW04"/>
<organism evidence="4 5">
    <name type="scientific">Pseudomonas brassicae</name>
    <dbReference type="NCBI Taxonomy" id="2708063"/>
    <lineage>
        <taxon>Bacteria</taxon>
        <taxon>Pseudomonadati</taxon>
        <taxon>Pseudomonadota</taxon>
        <taxon>Gammaproteobacteria</taxon>
        <taxon>Pseudomonadales</taxon>
        <taxon>Pseudomonadaceae</taxon>
        <taxon>Pseudomonas</taxon>
    </lineage>
</organism>
<proteinExistence type="predicted"/>
<feature type="signal peptide" evidence="2">
    <location>
        <begin position="1"/>
        <end position="19"/>
    </location>
</feature>
<dbReference type="InterPro" id="IPR002491">
    <property type="entry name" value="ABC_transptr_periplasmic_BD"/>
</dbReference>
<dbReference type="PROSITE" id="PS50983">
    <property type="entry name" value="FE_B12_PBP"/>
    <property type="match status" value="1"/>
</dbReference>
<feature type="chain" id="PRO_5025377877" evidence="2">
    <location>
        <begin position="20"/>
        <end position="269"/>
    </location>
</feature>
<gene>
    <name evidence="4" type="ORF">G3436_17035</name>
</gene>
<dbReference type="PANTHER" id="PTHR30535:SF34">
    <property type="entry name" value="MOLYBDATE-BINDING PROTEIN MOLA"/>
    <property type="match status" value="1"/>
</dbReference>
<dbReference type="PANTHER" id="PTHR30535">
    <property type="entry name" value="VITAMIN B12-BINDING PROTEIN"/>
    <property type="match status" value="1"/>
</dbReference>
<dbReference type="EMBL" id="JAAHBU010000249">
    <property type="protein sequence ID" value="NER65261.1"/>
    <property type="molecule type" value="Genomic_DNA"/>
</dbReference>
<dbReference type="InterPro" id="IPR050902">
    <property type="entry name" value="ABC_Transporter_SBP"/>
</dbReference>
<comment type="caution">
    <text evidence="4">The sequence shown here is derived from an EMBL/GenBank/DDBJ whole genome shotgun (WGS) entry which is preliminary data.</text>
</comment>
<evidence type="ECO:0000313" key="4">
    <source>
        <dbReference type="EMBL" id="NER65261.1"/>
    </source>
</evidence>
<dbReference type="Gene3D" id="3.40.50.1980">
    <property type="entry name" value="Nitrogenase molybdenum iron protein domain"/>
    <property type="match status" value="2"/>
</dbReference>
<evidence type="ECO:0000256" key="2">
    <source>
        <dbReference type="SAM" id="SignalP"/>
    </source>
</evidence>
<sequence length="269" mass="29326">MMRSALLLVLLALCGPLAAASRVVSLAPSLSEIVVELHASELLVGVLDAGERPAALAQVPSVGRYGQLELERLLSLQPDLVLLWPASVPLAQREQLNRLGVPVYSVEPHSLDQLIDHIEAIGVRLGRAQVARERAEHLRARLAQLREQYRRERPLRVFYQVWDTPLYTVGGGQIISDALAVCGARNVFDELALPAPQVSVESVLQRNPEVILAGDQAQLDAWKAWPQVAAVQRGQLLRVPDKGLERPSGQMIEATARLCEVLAGAQGSH</sequence>
<keyword evidence="5" id="KW-1185">Reference proteome</keyword>
<dbReference type="Proteomes" id="UP000482634">
    <property type="component" value="Unassembled WGS sequence"/>
</dbReference>
<dbReference type="SUPFAM" id="SSF53807">
    <property type="entry name" value="Helical backbone' metal receptor"/>
    <property type="match status" value="1"/>
</dbReference>
<dbReference type="InterPro" id="IPR054828">
    <property type="entry name" value="Vit_B12_bind_prot"/>
</dbReference>
<evidence type="ECO:0000259" key="3">
    <source>
        <dbReference type="PROSITE" id="PS50983"/>
    </source>
</evidence>
<dbReference type="NCBIfam" id="NF038402">
    <property type="entry name" value="TroA_like"/>
    <property type="match status" value="1"/>
</dbReference>
<dbReference type="Pfam" id="PF01497">
    <property type="entry name" value="Peripla_BP_2"/>
    <property type="match status" value="1"/>
</dbReference>